<feature type="region of interest" description="Disordered" evidence="1">
    <location>
        <begin position="208"/>
        <end position="244"/>
    </location>
</feature>
<protein>
    <submittedName>
        <fullName evidence="2">Uncharacterized protein</fullName>
    </submittedName>
</protein>
<comment type="caution">
    <text evidence="2">The sequence shown here is derived from an EMBL/GenBank/DDBJ whole genome shotgun (WGS) entry which is preliminary data.</text>
</comment>
<gene>
    <name evidence="2" type="ORF">Agub_g4041</name>
</gene>
<dbReference type="InterPro" id="IPR011989">
    <property type="entry name" value="ARM-like"/>
</dbReference>
<feature type="non-terminal residue" evidence="2">
    <location>
        <position position="1"/>
    </location>
</feature>
<organism evidence="2 3">
    <name type="scientific">Astrephomene gubernaculifera</name>
    <dbReference type="NCBI Taxonomy" id="47775"/>
    <lineage>
        <taxon>Eukaryota</taxon>
        <taxon>Viridiplantae</taxon>
        <taxon>Chlorophyta</taxon>
        <taxon>core chlorophytes</taxon>
        <taxon>Chlorophyceae</taxon>
        <taxon>CS clade</taxon>
        <taxon>Chlamydomonadales</taxon>
        <taxon>Astrephomenaceae</taxon>
        <taxon>Astrephomene</taxon>
    </lineage>
</organism>
<dbReference type="AlphaFoldDB" id="A0AAD3DLM1"/>
<keyword evidence="3" id="KW-1185">Reference proteome</keyword>
<name>A0AAD3DLM1_9CHLO</name>
<feature type="compositionally biased region" description="Gly residues" evidence="1">
    <location>
        <begin position="217"/>
        <end position="241"/>
    </location>
</feature>
<evidence type="ECO:0000313" key="2">
    <source>
        <dbReference type="EMBL" id="GFR43037.1"/>
    </source>
</evidence>
<dbReference type="EMBL" id="BMAR01000004">
    <property type="protein sequence ID" value="GFR43037.1"/>
    <property type="molecule type" value="Genomic_DNA"/>
</dbReference>
<proteinExistence type="predicted"/>
<reference evidence="2 3" key="1">
    <citation type="journal article" date="2021" name="Sci. Rep.">
        <title>Genome sequencing of the multicellular alga Astrephomene provides insights into convergent evolution of germ-soma differentiation.</title>
        <authorList>
            <person name="Yamashita S."/>
            <person name="Yamamoto K."/>
            <person name="Matsuzaki R."/>
            <person name="Suzuki S."/>
            <person name="Yamaguchi H."/>
            <person name="Hirooka S."/>
            <person name="Minakuchi Y."/>
            <person name="Miyagishima S."/>
            <person name="Kawachi M."/>
            <person name="Toyoda A."/>
            <person name="Nozaki H."/>
        </authorList>
    </citation>
    <scope>NUCLEOTIDE SEQUENCE [LARGE SCALE GENOMIC DNA]</scope>
    <source>
        <strain evidence="2 3">NIES-4017</strain>
    </source>
</reference>
<feature type="non-terminal residue" evidence="2">
    <location>
        <position position="349"/>
    </location>
</feature>
<evidence type="ECO:0000256" key="1">
    <source>
        <dbReference type="SAM" id="MobiDB-lite"/>
    </source>
</evidence>
<dbReference type="SUPFAM" id="SSF48371">
    <property type="entry name" value="ARM repeat"/>
    <property type="match status" value="1"/>
</dbReference>
<dbReference type="InterPro" id="IPR016024">
    <property type="entry name" value="ARM-type_fold"/>
</dbReference>
<dbReference type="Gene3D" id="1.25.10.10">
    <property type="entry name" value="Leucine-rich Repeat Variant"/>
    <property type="match status" value="1"/>
</dbReference>
<sequence length="349" mass="34853">EGGKEEDVARAVARNMTLSGVIAPLVREVRLGHPASLAPSLAVLRDCLAADASDPRVGGNARLAGHEAVGAGLLSLCAQLLFKAVSDPEARVICSSIVRHLVAANSAGSGRARPGEVADSGSSNVGGGKGGAAAAAAVEGGGGLGLYGNTTEGRMELAADLLRVMRETQHPDLHNAVLEACRDVAPAALAAQALVRAGAVPHAVHILSHTPSRDHTQGGGGGDGEGGSNGSDGSPPGGGLDASGTAWVLQSQRSAAALLALLALQPPLRQRAVAEGALGGLAAALRSHSGQPGLMAQVRVTAAAALVPLLGEDGRYDEAAVAAGVLEPLVRMHYSRSEAERRAADRVLG</sequence>
<dbReference type="Proteomes" id="UP001054857">
    <property type="component" value="Unassembled WGS sequence"/>
</dbReference>
<accession>A0AAD3DLM1</accession>
<evidence type="ECO:0000313" key="3">
    <source>
        <dbReference type="Proteomes" id="UP001054857"/>
    </source>
</evidence>
<feature type="region of interest" description="Disordered" evidence="1">
    <location>
        <begin position="108"/>
        <end position="132"/>
    </location>
</feature>